<sequence>MFSKSFFASLLILALSSQVHAHALISPPLGVSGTPNESDVQFPSSSGPCGNVDIASNIDSSTAVPAAADGSFAVTVTNFNGGEDGSRQIVRMNIDASGVGKTFASGTMLVNGEVSPAGAGSQQLSAQLPAGTKCKGGKAENLCLASFVTAGSFGNCVVVSQRAAAALTGNYTIAAGKSLSTSGTATVSVMNLTAAAPTATASGGGYKRDMVLNDGDNAQKAAPSIRYCGFCHGWLSTFFFAH</sequence>
<feature type="chain" id="PRO_5020210984" evidence="1">
    <location>
        <begin position="22"/>
        <end position="242"/>
    </location>
</feature>
<organism evidence="2 3">
    <name type="scientific">Bondarzewia mesenterica</name>
    <dbReference type="NCBI Taxonomy" id="1095465"/>
    <lineage>
        <taxon>Eukaryota</taxon>
        <taxon>Fungi</taxon>
        <taxon>Dikarya</taxon>
        <taxon>Basidiomycota</taxon>
        <taxon>Agaricomycotina</taxon>
        <taxon>Agaricomycetes</taxon>
        <taxon>Russulales</taxon>
        <taxon>Bondarzewiaceae</taxon>
        <taxon>Bondarzewia</taxon>
    </lineage>
</organism>
<reference evidence="2 3" key="1">
    <citation type="submission" date="2019-02" db="EMBL/GenBank/DDBJ databases">
        <title>Genome sequencing of the rare red list fungi Bondarzewia mesenterica.</title>
        <authorList>
            <person name="Buettner E."/>
            <person name="Kellner H."/>
        </authorList>
    </citation>
    <scope>NUCLEOTIDE SEQUENCE [LARGE SCALE GENOMIC DNA]</scope>
    <source>
        <strain evidence="2 3">DSM 108281</strain>
    </source>
</reference>
<dbReference type="EMBL" id="SGPL01000478">
    <property type="protein sequence ID" value="THH12178.1"/>
    <property type="molecule type" value="Genomic_DNA"/>
</dbReference>
<keyword evidence="3" id="KW-1185">Reference proteome</keyword>
<keyword evidence="1" id="KW-0732">Signal</keyword>
<evidence type="ECO:0000313" key="2">
    <source>
        <dbReference type="EMBL" id="THH12178.1"/>
    </source>
</evidence>
<evidence type="ECO:0000256" key="1">
    <source>
        <dbReference type="SAM" id="SignalP"/>
    </source>
</evidence>
<proteinExistence type="predicted"/>
<accession>A0A4S4LL94</accession>
<comment type="caution">
    <text evidence="2">The sequence shown here is derived from an EMBL/GenBank/DDBJ whole genome shotgun (WGS) entry which is preliminary data.</text>
</comment>
<protein>
    <submittedName>
        <fullName evidence="2">Uncharacterized protein</fullName>
    </submittedName>
</protein>
<dbReference type="OrthoDB" id="3241054at2759"/>
<dbReference type="Proteomes" id="UP000310158">
    <property type="component" value="Unassembled WGS sequence"/>
</dbReference>
<dbReference type="AlphaFoldDB" id="A0A4S4LL94"/>
<gene>
    <name evidence="2" type="ORF">EW146_g7803</name>
</gene>
<evidence type="ECO:0000313" key="3">
    <source>
        <dbReference type="Proteomes" id="UP000310158"/>
    </source>
</evidence>
<feature type="signal peptide" evidence="1">
    <location>
        <begin position="1"/>
        <end position="21"/>
    </location>
</feature>
<name>A0A4S4LL94_9AGAM</name>